<reference evidence="6 7" key="1">
    <citation type="submission" date="2018-10" db="EMBL/GenBank/DDBJ databases">
        <title>Phylogenomics of Brevibacillus.</title>
        <authorList>
            <person name="Dunlap C."/>
        </authorList>
    </citation>
    <scope>NUCLEOTIDE SEQUENCE [LARGE SCALE GENOMIC DNA]</scope>
    <source>
        <strain evidence="6 7">NRRL NRS 1219</strain>
    </source>
</reference>
<dbReference type="SUPFAM" id="SSF52467">
    <property type="entry name" value="DHS-like NAD/FAD-binding domain"/>
    <property type="match status" value="1"/>
</dbReference>
<dbReference type="RefSeq" id="WP_026558476.1">
    <property type="nucleotide sequence ID" value="NZ_CP026363.1"/>
</dbReference>
<evidence type="ECO:0000256" key="4">
    <source>
        <dbReference type="PROSITE-ProRule" id="PRU00236"/>
    </source>
</evidence>
<dbReference type="EMBL" id="RHHN01000059">
    <property type="protein sequence ID" value="RNB51979.1"/>
    <property type="molecule type" value="Genomic_DNA"/>
</dbReference>
<evidence type="ECO:0000256" key="2">
    <source>
        <dbReference type="ARBA" id="ARBA00022679"/>
    </source>
</evidence>
<dbReference type="PANTHER" id="PTHR11085:SF4">
    <property type="entry name" value="NAD-DEPENDENT PROTEIN DEACYLASE"/>
    <property type="match status" value="1"/>
</dbReference>
<dbReference type="GO" id="GO:0070403">
    <property type="term" value="F:NAD+ binding"/>
    <property type="evidence" value="ECO:0007669"/>
    <property type="project" value="InterPro"/>
</dbReference>
<keyword evidence="2" id="KW-0808">Transferase</keyword>
<gene>
    <name evidence="6" type="ORF">EB820_19435</name>
</gene>
<dbReference type="InterPro" id="IPR029035">
    <property type="entry name" value="DHS-like_NAD/FAD-binding_dom"/>
</dbReference>
<evidence type="ECO:0000259" key="5">
    <source>
        <dbReference type="PROSITE" id="PS50305"/>
    </source>
</evidence>
<keyword evidence="3" id="KW-0520">NAD</keyword>
<dbReference type="Pfam" id="PF02146">
    <property type="entry name" value="SIR2"/>
    <property type="match status" value="1"/>
</dbReference>
<proteinExistence type="predicted"/>
<dbReference type="InterPro" id="IPR003000">
    <property type="entry name" value="Sirtuin"/>
</dbReference>
<evidence type="ECO:0000256" key="1">
    <source>
        <dbReference type="ARBA" id="ARBA00012928"/>
    </source>
</evidence>
<organism evidence="6 7">
    <name type="scientific">Brevibacillus agri</name>
    <dbReference type="NCBI Taxonomy" id="51101"/>
    <lineage>
        <taxon>Bacteria</taxon>
        <taxon>Bacillati</taxon>
        <taxon>Bacillota</taxon>
        <taxon>Bacilli</taxon>
        <taxon>Bacillales</taxon>
        <taxon>Paenibacillaceae</taxon>
        <taxon>Brevibacillus</taxon>
    </lineage>
</organism>
<dbReference type="InterPro" id="IPR050134">
    <property type="entry name" value="NAD-dep_sirtuin_deacylases"/>
</dbReference>
<dbReference type="AlphaFoldDB" id="A0A3M8ALR8"/>
<dbReference type="OrthoDB" id="9800582at2"/>
<dbReference type="PROSITE" id="PS50305">
    <property type="entry name" value="SIRTUIN"/>
    <property type="match status" value="1"/>
</dbReference>
<comment type="caution">
    <text evidence="6">The sequence shown here is derived from an EMBL/GenBank/DDBJ whole genome shotgun (WGS) entry which is preliminary data.</text>
</comment>
<evidence type="ECO:0000256" key="3">
    <source>
        <dbReference type="ARBA" id="ARBA00023027"/>
    </source>
</evidence>
<sequence length="134" mass="15244">MIAKWLKESRYTVIFSGAGMSTESGVPDFRSQSGLWHGKDPQSLASVEAMKYNQKEFIDFYRMRIQTLQNVKPHIGYRILSSWGQQFQVKSIITQNTDGLHEQAGNINVIPLHGTIVNANQKVDHFWSKRSSSS</sequence>
<evidence type="ECO:0000313" key="7">
    <source>
        <dbReference type="Proteomes" id="UP000276178"/>
    </source>
</evidence>
<dbReference type="GeneID" id="82813561"/>
<dbReference type="Proteomes" id="UP000276178">
    <property type="component" value="Unassembled WGS sequence"/>
</dbReference>
<dbReference type="Gene3D" id="3.40.50.1220">
    <property type="entry name" value="TPP-binding domain"/>
    <property type="match status" value="1"/>
</dbReference>
<feature type="domain" description="Deacetylase sirtuin-type" evidence="5">
    <location>
        <begin position="1"/>
        <end position="134"/>
    </location>
</feature>
<dbReference type="PANTHER" id="PTHR11085">
    <property type="entry name" value="NAD-DEPENDENT PROTEIN DEACYLASE SIRTUIN-5, MITOCHONDRIAL-RELATED"/>
    <property type="match status" value="1"/>
</dbReference>
<protein>
    <recommendedName>
        <fullName evidence="1">protein acetyllysine N-acetyltransferase</fullName>
        <ecNumber evidence="1">2.3.1.286</ecNumber>
    </recommendedName>
</protein>
<dbReference type="InterPro" id="IPR026590">
    <property type="entry name" value="Ssirtuin_cat_dom"/>
</dbReference>
<name>A0A3M8ALR8_9BACL</name>
<evidence type="ECO:0000313" key="6">
    <source>
        <dbReference type="EMBL" id="RNB51979.1"/>
    </source>
</evidence>
<accession>A0A3M8ALR8</accession>
<dbReference type="GO" id="GO:0017136">
    <property type="term" value="F:histone deacetylase activity, NAD-dependent"/>
    <property type="evidence" value="ECO:0007669"/>
    <property type="project" value="TreeGrafter"/>
</dbReference>
<comment type="caution">
    <text evidence="4">Lacks conserved residue(s) required for the propagation of feature annotation.</text>
</comment>
<dbReference type="EC" id="2.3.1.286" evidence="1"/>